<feature type="region of interest" description="Disordered" evidence="1">
    <location>
        <begin position="333"/>
        <end position="356"/>
    </location>
</feature>
<keyword evidence="3" id="KW-1185">Reference proteome</keyword>
<comment type="caution">
    <text evidence="2">The sequence shown here is derived from an EMBL/GenBank/DDBJ whole genome shotgun (WGS) entry which is preliminary data.</text>
</comment>
<accession>A0ABD2PP26</accession>
<dbReference type="AlphaFoldDB" id="A0ABD2PP26"/>
<evidence type="ECO:0000313" key="3">
    <source>
        <dbReference type="Proteomes" id="UP001626550"/>
    </source>
</evidence>
<proteinExistence type="predicted"/>
<evidence type="ECO:0000256" key="1">
    <source>
        <dbReference type="SAM" id="MobiDB-lite"/>
    </source>
</evidence>
<dbReference type="EMBL" id="JBJKFK010004413">
    <property type="protein sequence ID" value="KAL3309009.1"/>
    <property type="molecule type" value="Genomic_DNA"/>
</dbReference>
<name>A0ABD2PP26_9PLAT</name>
<protein>
    <submittedName>
        <fullName evidence="2">Uncharacterized protein</fullName>
    </submittedName>
</protein>
<organism evidence="2 3">
    <name type="scientific">Cichlidogyrus casuarinus</name>
    <dbReference type="NCBI Taxonomy" id="1844966"/>
    <lineage>
        <taxon>Eukaryota</taxon>
        <taxon>Metazoa</taxon>
        <taxon>Spiralia</taxon>
        <taxon>Lophotrochozoa</taxon>
        <taxon>Platyhelminthes</taxon>
        <taxon>Monogenea</taxon>
        <taxon>Monopisthocotylea</taxon>
        <taxon>Dactylogyridea</taxon>
        <taxon>Ancyrocephalidae</taxon>
        <taxon>Cichlidogyrus</taxon>
    </lineage>
</organism>
<evidence type="ECO:0000313" key="2">
    <source>
        <dbReference type="EMBL" id="KAL3309009.1"/>
    </source>
</evidence>
<dbReference type="Proteomes" id="UP001626550">
    <property type="component" value="Unassembled WGS sequence"/>
</dbReference>
<sequence length="410" mass="46582">MESWWVTRKRMSVRMPVIAMIGEDEERGTSVVPAAESADDADAQLSSALNMLHQLTEHKRDAVAAGIRCDAKTSTRKRERVRSPHESILARMPVRREASSNRLSMGFYKASTSAQMLHEDDPALSLYSEHVIDMAETEMDNLESYISELRQLNSNWQRYTTERDTFRTWLLGRLAASRHLIEIRSRSSQPDDEERRSLEDFVRELRGNEPQLKSIQASYYDLTRGLAKGASLDPVLNEVRADFEALVGRMEGRLSRRDQMVTTRPSLYQQPNTAFGTQTMDTHEVSTQMRGPAGIVVKPTNTEADYAGLRNSGGNRGIARTLWPYQASSSWQDDDAFTKEKPSQTRETNLQSKSRDAQQALALKQLIKTVRSIRSELQNSEIASAKRSVLVGFLRNLFLWYNDPRHTGKP</sequence>
<gene>
    <name evidence="2" type="ORF">Ciccas_012450</name>
</gene>
<reference evidence="2 3" key="1">
    <citation type="submission" date="2024-11" db="EMBL/GenBank/DDBJ databases">
        <title>Adaptive evolution of stress response genes in parasites aligns with host niche diversity.</title>
        <authorList>
            <person name="Hahn C."/>
            <person name="Resl P."/>
        </authorList>
    </citation>
    <scope>NUCLEOTIDE SEQUENCE [LARGE SCALE GENOMIC DNA]</scope>
    <source>
        <strain evidence="2">EGGRZ-B1_66</strain>
        <tissue evidence="2">Body</tissue>
    </source>
</reference>